<dbReference type="InterPro" id="IPR002821">
    <property type="entry name" value="Hydantoinase_A"/>
</dbReference>
<dbReference type="OrthoDB" id="3643at2759"/>
<dbReference type="GO" id="GO:0016787">
    <property type="term" value="F:hydrolase activity"/>
    <property type="evidence" value="ECO:0007669"/>
    <property type="project" value="InterPro"/>
</dbReference>
<dbReference type="Pfam" id="PF19278">
    <property type="entry name" value="Hydant_A_C"/>
    <property type="match status" value="1"/>
</dbReference>
<dbReference type="Proteomes" id="UP000002254">
    <property type="component" value="Chromosome 13"/>
</dbReference>
<feature type="compositionally biased region" description="Gly residues" evidence="2">
    <location>
        <begin position="100"/>
        <end position="110"/>
    </location>
</feature>
<evidence type="ECO:0000313" key="8">
    <source>
        <dbReference type="Proteomes" id="UP000002254"/>
    </source>
</evidence>
<protein>
    <submittedName>
        <fullName evidence="7">5-oxoprolinase, ATP-hydrolysing</fullName>
    </submittedName>
</protein>
<dbReference type="InterPro" id="IPR008040">
    <property type="entry name" value="Hydant_A_N"/>
</dbReference>
<feature type="domain" description="Hydantoinase/oxoprolinase N-terminal" evidence="5">
    <location>
        <begin position="371"/>
        <end position="572"/>
    </location>
</feature>
<dbReference type="PANTHER" id="PTHR11365">
    <property type="entry name" value="5-OXOPROLINASE RELATED"/>
    <property type="match status" value="1"/>
</dbReference>
<dbReference type="PRINTS" id="PR01217">
    <property type="entry name" value="PRICHEXTENSN"/>
</dbReference>
<gene>
    <name evidence="7" type="primary">OPLAH</name>
</gene>
<evidence type="ECO:0000259" key="5">
    <source>
        <dbReference type="Pfam" id="PF05378"/>
    </source>
</evidence>
<feature type="compositionally biased region" description="Pro residues" evidence="2">
    <location>
        <begin position="184"/>
        <end position="212"/>
    </location>
</feature>
<evidence type="ECO:0000259" key="6">
    <source>
        <dbReference type="Pfam" id="PF19278"/>
    </source>
</evidence>
<proteinExistence type="inferred from homology"/>
<reference evidence="7" key="2">
    <citation type="submission" date="2025-08" db="UniProtKB">
        <authorList>
            <consortium name="Ensembl"/>
        </authorList>
    </citation>
    <scope>IDENTIFICATION</scope>
</reference>
<feature type="domain" description="Hydantoinase A/oxoprolinase" evidence="3">
    <location>
        <begin position="592"/>
        <end position="891"/>
    </location>
</feature>
<reference evidence="7 8" key="1">
    <citation type="journal article" date="2005" name="Nature">
        <title>Genome sequence, comparative analysis and haplotype structure of the domestic dog.</title>
        <authorList>
            <consortium name="Broad Sequencing Platform"/>
            <person name="Lindblad-Toh K."/>
            <person name="Wade C.M."/>
            <person name="Mikkelsen T.S."/>
            <person name="Karlsson E.K."/>
            <person name="Jaffe D.B."/>
            <person name="Kamal M."/>
            <person name="Clamp M."/>
            <person name="Chang J.L."/>
            <person name="Kulbokas E.J. III"/>
            <person name="Zody M.C."/>
            <person name="Mauceli E."/>
            <person name="Xie X."/>
            <person name="Breen M."/>
            <person name="Wayne R.K."/>
            <person name="Ostrander E.A."/>
            <person name="Ponting C.P."/>
            <person name="Galibert F."/>
            <person name="Smith D.R."/>
            <person name="DeJong P.J."/>
            <person name="Kirkness E."/>
            <person name="Alvarez P."/>
            <person name="Biagi T."/>
            <person name="Brockman W."/>
            <person name="Butler J."/>
            <person name="Chin C.W."/>
            <person name="Cook A."/>
            <person name="Cuff J."/>
            <person name="Daly M.J."/>
            <person name="DeCaprio D."/>
            <person name="Gnerre S."/>
            <person name="Grabherr M."/>
            <person name="Kellis M."/>
            <person name="Kleber M."/>
            <person name="Bardeleben C."/>
            <person name="Goodstadt L."/>
            <person name="Heger A."/>
            <person name="Hitte C."/>
            <person name="Kim L."/>
            <person name="Koepfli K.P."/>
            <person name="Parker H.G."/>
            <person name="Pollinger J.P."/>
            <person name="Searle S.M."/>
            <person name="Sutter N.B."/>
            <person name="Thomas R."/>
            <person name="Webber C."/>
            <person name="Baldwin J."/>
            <person name="Abebe A."/>
            <person name="Abouelleil A."/>
            <person name="Aftuck L."/>
            <person name="Ait-Zahra M."/>
            <person name="Aldredge T."/>
            <person name="Allen N."/>
            <person name="An P."/>
            <person name="Anderson S."/>
            <person name="Antoine C."/>
            <person name="Arachchi H."/>
            <person name="Aslam A."/>
            <person name="Ayotte L."/>
            <person name="Bachantsang P."/>
            <person name="Barry A."/>
            <person name="Bayul T."/>
            <person name="Benamara M."/>
            <person name="Berlin A."/>
            <person name="Bessette D."/>
            <person name="Blitshteyn B."/>
            <person name="Bloom T."/>
            <person name="Blye J."/>
            <person name="Boguslavskiy L."/>
            <person name="Bonnet C."/>
            <person name="Boukhgalter B."/>
            <person name="Brown A."/>
            <person name="Cahill P."/>
            <person name="Calixte N."/>
            <person name="Camarata J."/>
            <person name="Cheshatsang Y."/>
            <person name="Chu J."/>
            <person name="Citroen M."/>
            <person name="Collymore A."/>
            <person name="Cooke P."/>
            <person name="Dawoe T."/>
            <person name="Daza R."/>
            <person name="Decktor K."/>
            <person name="DeGray S."/>
            <person name="Dhargay N."/>
            <person name="Dooley K."/>
            <person name="Dooley K."/>
            <person name="Dorje P."/>
            <person name="Dorjee K."/>
            <person name="Dorris L."/>
            <person name="Duffey N."/>
            <person name="Dupes A."/>
            <person name="Egbiremolen O."/>
            <person name="Elong R."/>
            <person name="Falk J."/>
            <person name="Farina A."/>
            <person name="Faro S."/>
            <person name="Ferguson D."/>
            <person name="Ferreira P."/>
            <person name="Fisher S."/>
            <person name="FitzGerald M."/>
            <person name="Foley K."/>
            <person name="Foley C."/>
            <person name="Franke A."/>
            <person name="Friedrich D."/>
            <person name="Gage D."/>
            <person name="Garber M."/>
            <person name="Gearin G."/>
            <person name="Giannoukos G."/>
            <person name="Goode T."/>
            <person name="Goyette A."/>
            <person name="Graham J."/>
            <person name="Grandbois E."/>
            <person name="Gyaltsen K."/>
            <person name="Hafez N."/>
            <person name="Hagopian D."/>
            <person name="Hagos B."/>
            <person name="Hall J."/>
            <person name="Healy C."/>
            <person name="Hegarty R."/>
            <person name="Honan T."/>
            <person name="Horn A."/>
            <person name="Houde N."/>
            <person name="Hughes L."/>
            <person name="Hunnicutt L."/>
            <person name="Husby M."/>
            <person name="Jester B."/>
            <person name="Jones C."/>
            <person name="Kamat A."/>
            <person name="Kanga B."/>
            <person name="Kells C."/>
            <person name="Khazanovich D."/>
            <person name="Kieu A.C."/>
            <person name="Kisner P."/>
            <person name="Kumar M."/>
            <person name="Lance K."/>
            <person name="Landers T."/>
            <person name="Lara M."/>
            <person name="Lee W."/>
            <person name="Leger J.P."/>
            <person name="Lennon N."/>
            <person name="Leuper L."/>
            <person name="LeVine S."/>
            <person name="Liu J."/>
            <person name="Liu X."/>
            <person name="Lokyitsang Y."/>
            <person name="Lokyitsang T."/>
            <person name="Lui A."/>
            <person name="Macdonald J."/>
            <person name="Major J."/>
            <person name="Marabella R."/>
            <person name="Maru K."/>
            <person name="Matthews C."/>
            <person name="McDonough S."/>
            <person name="Mehta T."/>
            <person name="Meldrim J."/>
            <person name="Melnikov A."/>
            <person name="Meneus L."/>
            <person name="Mihalev A."/>
            <person name="Mihova T."/>
            <person name="Miller K."/>
            <person name="Mittelman R."/>
            <person name="Mlenga V."/>
            <person name="Mulrain L."/>
            <person name="Munson G."/>
            <person name="Navidi A."/>
            <person name="Naylor J."/>
            <person name="Nguyen T."/>
            <person name="Nguyen N."/>
            <person name="Nguyen C."/>
            <person name="Nguyen T."/>
            <person name="Nicol R."/>
            <person name="Norbu N."/>
            <person name="Norbu C."/>
            <person name="Novod N."/>
            <person name="Nyima T."/>
            <person name="Olandt P."/>
            <person name="O'Neill B."/>
            <person name="O'Neill K."/>
            <person name="Osman S."/>
            <person name="Oyono L."/>
            <person name="Patti C."/>
            <person name="Perrin D."/>
            <person name="Phunkhang P."/>
            <person name="Pierre F."/>
            <person name="Priest M."/>
            <person name="Rachupka A."/>
            <person name="Raghuraman S."/>
            <person name="Rameau R."/>
            <person name="Ray V."/>
            <person name="Raymond C."/>
            <person name="Rege F."/>
            <person name="Rise C."/>
            <person name="Rogers J."/>
            <person name="Rogov P."/>
            <person name="Sahalie J."/>
            <person name="Settipalli S."/>
            <person name="Sharpe T."/>
            <person name="Shea T."/>
            <person name="Sheehan M."/>
            <person name="Sherpa N."/>
            <person name="Shi J."/>
            <person name="Shih D."/>
            <person name="Sloan J."/>
            <person name="Smith C."/>
            <person name="Sparrow T."/>
            <person name="Stalker J."/>
            <person name="Stange-Thomann N."/>
            <person name="Stavropoulos S."/>
            <person name="Stone C."/>
            <person name="Stone S."/>
            <person name="Sykes S."/>
            <person name="Tchuinga P."/>
            <person name="Tenzing P."/>
            <person name="Tesfaye S."/>
            <person name="Thoulutsang D."/>
            <person name="Thoulutsang Y."/>
            <person name="Topham K."/>
            <person name="Topping I."/>
            <person name="Tsamla T."/>
            <person name="Vassiliev H."/>
            <person name="Venkataraman V."/>
            <person name="Vo A."/>
            <person name="Wangchuk T."/>
            <person name="Wangdi T."/>
            <person name="Weiand M."/>
            <person name="Wilkinson J."/>
            <person name="Wilson A."/>
            <person name="Yadav S."/>
            <person name="Yang S."/>
            <person name="Yang X."/>
            <person name="Young G."/>
            <person name="Yu Q."/>
            <person name="Zainoun J."/>
            <person name="Zembek L."/>
            <person name="Zimmer A."/>
            <person name="Lander E.S."/>
        </authorList>
    </citation>
    <scope>NUCLEOTIDE SEQUENCE [LARGE SCALE GENOMIC DNA]</scope>
    <source>
        <strain evidence="7">Boxer</strain>
    </source>
</reference>
<accession>A0A8P0TL74</accession>
<evidence type="ECO:0000259" key="3">
    <source>
        <dbReference type="Pfam" id="PF01968"/>
    </source>
</evidence>
<feature type="compositionally biased region" description="Pro residues" evidence="2">
    <location>
        <begin position="299"/>
        <end position="314"/>
    </location>
</feature>
<dbReference type="Ensembl" id="ENSCAFT00000002350.6">
    <property type="protein sequence ID" value="ENSCAFP00000069101.1"/>
    <property type="gene ID" value="ENSCAFG00000001500.6"/>
</dbReference>
<evidence type="ECO:0000259" key="4">
    <source>
        <dbReference type="Pfam" id="PF02538"/>
    </source>
</evidence>
<feature type="compositionally biased region" description="Pro residues" evidence="2">
    <location>
        <begin position="235"/>
        <end position="254"/>
    </location>
</feature>
<dbReference type="InterPro" id="IPR003692">
    <property type="entry name" value="Hydantoinase_B"/>
</dbReference>
<feature type="compositionally biased region" description="Low complexity" evidence="2">
    <location>
        <begin position="315"/>
        <end position="332"/>
    </location>
</feature>
<evidence type="ECO:0000313" key="7">
    <source>
        <dbReference type="Ensembl" id="ENSCAFP00000069101.1"/>
    </source>
</evidence>
<dbReference type="Pfam" id="PF01968">
    <property type="entry name" value="Hydantoinase_A"/>
    <property type="match status" value="1"/>
</dbReference>
<feature type="compositionally biased region" description="Pro residues" evidence="2">
    <location>
        <begin position="126"/>
        <end position="135"/>
    </location>
</feature>
<name>A0A8P0TL74_CANLF</name>
<dbReference type="InterPro" id="IPR049517">
    <property type="entry name" value="ACX-like_C"/>
</dbReference>
<organism evidence="7 8">
    <name type="scientific">Canis lupus familiaris</name>
    <name type="common">Dog</name>
    <name type="synonym">Canis familiaris</name>
    <dbReference type="NCBI Taxonomy" id="9615"/>
    <lineage>
        <taxon>Eukaryota</taxon>
        <taxon>Metazoa</taxon>
        <taxon>Chordata</taxon>
        <taxon>Craniata</taxon>
        <taxon>Vertebrata</taxon>
        <taxon>Euteleostomi</taxon>
        <taxon>Mammalia</taxon>
        <taxon>Eutheria</taxon>
        <taxon>Laurasiatheria</taxon>
        <taxon>Carnivora</taxon>
        <taxon>Caniformia</taxon>
        <taxon>Canidae</taxon>
        <taxon>Canis</taxon>
    </lineage>
</organism>
<dbReference type="InterPro" id="IPR045079">
    <property type="entry name" value="Oxoprolinase-like"/>
</dbReference>
<dbReference type="Pfam" id="PF02538">
    <property type="entry name" value="Hydantoinase_B"/>
    <property type="match status" value="1"/>
</dbReference>
<sequence length="1649" mass="173716">MLPRGSWSPRRGEQGGCGERGPPPNAQAHPRGAGLAPGQVALLGQPRSGGHPGGCRAPGLSAKSAPPPLSSRVAPGQPSLTQPQPGGPCAPRPVVRGAGPTSGRGGGAGPGRSATRAGGSDRRPGGPSPGRPGPGAPRGLAPRPSRPAVPPPAASRPAPPSPRPQPRAPPSRPVVPLPAASRPALPPRRPPPAASRPAPPAPPPAQAPPRPVPASRGAWARRSSRWEAARAPAAAPAPPPRAPDGPAPAPVARPPPRDLLRARGFGRPRGRRDPGQEGQHVRRPRPWGCPVSWVRSPAAPQPRSPAPPAPPAPPWAAASSPRPGSALGRPPRGAGPGPDPTRAVLPGLPAEESLLDSSPVVMGSPEGRFHFAIDRGGTFTDVFAQCPGGHVRVLKLLSEDPANYADAPTEGIRRILEQEGGMLLPRDRPLDTSRIASIRMGTTVATNALLERRGERVALLVTRGFRDLLHVGTQAREDLFDLAVPMPEVLYEDVLEVDERVVLYRGEPGSGAPVKGRTGDLLELQQPVDLGGLRAKLEGLLSRGIRSLAVVLMHSYTWAQHEQQVGALARELGFTHVSLSSEAMPMVRIVPRGHTACADAYLTPAIQRYVQGFRRGFQGQLKDVQVLFMRSDGGLAPMDSFSGSRAVLSGPAGGVVGYSATTYQAEGGQPVIGFDMGGTSTDVSRYAGEFEHVFEASTAGVTLQAPQLDINTVAAGGGSRLFFRSGLFVVGPESAGAHPGPACYRKGGPVTVTDANLVLGRLLPASFPCIFGPGEDQPLSPEASRKALEAVATEVNSFLTNGPCPASPLSLEEVAMGFVRVANEAMCRPIRALTQARGHDPSAHVLACFGGAGGQHACAIARALGMDTVHIHRHSGLLSALGLALADVVHEAQEPCSLPYAPETFVQLDQRLSRLEEQCVDTLLAQGFPRSQISTESFLHLRYQGTDCALMVSAHQHPATAHSPRAGDFGAAFVERYMREFGFIIPERPVVVDDVRVRGTGRSGLRLEDVPKAQSGPPRVDKMTQCYFEGGYQETPVYLLGELCSGHKLQGPCLIIDSNSTILVEPGCQAEVTETGDIRISVGAEAPSTVGAQLDPIHLSIFSHRFMSIAEQMGRILQRTAISTNIKERLDFSCALFGPDGGLVSNAPHIPVHLGAMQETVQFQIQHLGADLHPGDVLLSNHPSAGGSHLPDLTVITPVFWPGQTRPVFYVASRGHHADIGGITPGSMPPHSTTLQQEGAVFLSFKLVQGGVFQEDAVTEALRAPGKIPGCSGTRNLHDNLSDLRAQVAANQKGIQLVGELIGQYGLDVVQAYMGHIQANAELAVRDMLRAFGSSRQARGLPLEVSAEDHMDDGSPIRLRVQINLSQGSAVFDFSGTGPEVFGNLNAPRAITLSALIYCLRCLVGRDIPLNQGCLAPVRVVIPRGSILDPTPEAAVVGGNVLTSQRVVDVILGAFGACAASQGCMNNVTLGNAHMGYYETVAGGAGAGPGWHGRSGVHSHMTNTRITDPEILESRYPVIVRRFELRLGSGGRGRFRGGDGVIRELLFREEALLSVLTERRAFQPYGLHGGEPGARGLNLLIRKDGRTVNLGGKTSVPVFPGDVFCLHTPGGGGYGDPEDPVPPSGSPQHIPAFLERGSVYEYRRAQEAV</sequence>
<dbReference type="PANTHER" id="PTHR11365:SF2">
    <property type="entry name" value="5-OXOPROLINASE"/>
    <property type="match status" value="1"/>
</dbReference>
<comment type="similarity">
    <text evidence="1">Belongs to the oxoprolinase family.</text>
</comment>
<evidence type="ECO:0000256" key="1">
    <source>
        <dbReference type="ARBA" id="ARBA00010403"/>
    </source>
</evidence>
<feature type="region of interest" description="Disordered" evidence="2">
    <location>
        <begin position="1"/>
        <end position="346"/>
    </location>
</feature>
<feature type="domain" description="Hydantoinase B/oxoprolinase" evidence="4">
    <location>
        <begin position="1095"/>
        <end position="1617"/>
    </location>
</feature>
<dbReference type="Pfam" id="PF05378">
    <property type="entry name" value="Hydant_A_N"/>
    <property type="match status" value="1"/>
</dbReference>
<evidence type="ECO:0000256" key="2">
    <source>
        <dbReference type="SAM" id="MobiDB-lite"/>
    </source>
</evidence>
<feature type="domain" description="Acetophenone carboxylase-like C-terminal" evidence="6">
    <location>
        <begin position="907"/>
        <end position="1071"/>
    </location>
</feature>
<feature type="compositionally biased region" description="Pro residues" evidence="2">
    <location>
        <begin position="144"/>
        <end position="176"/>
    </location>
</feature>